<evidence type="ECO:0000256" key="9">
    <source>
        <dbReference type="SAM" id="Phobius"/>
    </source>
</evidence>
<dbReference type="Gene3D" id="1.20.1720.10">
    <property type="entry name" value="Multidrug resistance protein D"/>
    <property type="match status" value="1"/>
</dbReference>
<feature type="transmembrane region" description="Helical" evidence="9">
    <location>
        <begin position="43"/>
        <end position="64"/>
    </location>
</feature>
<keyword evidence="3" id="KW-0813">Transport</keyword>
<evidence type="ECO:0000259" key="10">
    <source>
        <dbReference type="PROSITE" id="PS50850"/>
    </source>
</evidence>
<dbReference type="InterPro" id="IPR036259">
    <property type="entry name" value="MFS_trans_sf"/>
</dbReference>
<dbReference type="Proteomes" id="UP000293289">
    <property type="component" value="Unassembled WGS sequence"/>
</dbReference>
<feature type="compositionally biased region" description="Low complexity" evidence="8">
    <location>
        <begin position="504"/>
        <end position="524"/>
    </location>
</feature>
<dbReference type="PROSITE" id="PS50850">
    <property type="entry name" value="MFS"/>
    <property type="match status" value="1"/>
</dbReference>
<dbReference type="GO" id="GO:0005886">
    <property type="term" value="C:plasma membrane"/>
    <property type="evidence" value="ECO:0007669"/>
    <property type="project" value="UniProtKB-SubCell"/>
</dbReference>
<feature type="transmembrane region" description="Helical" evidence="9">
    <location>
        <begin position="196"/>
        <end position="213"/>
    </location>
</feature>
<evidence type="ECO:0000256" key="1">
    <source>
        <dbReference type="ARBA" id="ARBA00004651"/>
    </source>
</evidence>
<keyword evidence="12" id="KW-1185">Reference proteome</keyword>
<keyword evidence="4" id="KW-1003">Cell membrane</keyword>
<dbReference type="CDD" id="cd17503">
    <property type="entry name" value="MFS_LmrB_MDR_like"/>
    <property type="match status" value="1"/>
</dbReference>
<feature type="transmembrane region" description="Helical" evidence="9">
    <location>
        <begin position="12"/>
        <end position="31"/>
    </location>
</feature>
<feature type="transmembrane region" description="Helical" evidence="9">
    <location>
        <begin position="101"/>
        <end position="122"/>
    </location>
</feature>
<comment type="caution">
    <text evidence="11">The sequence shown here is derived from an EMBL/GenBank/DDBJ whole genome shotgun (WGS) entry which is preliminary data.</text>
</comment>
<dbReference type="PANTHER" id="PTHR42718:SF42">
    <property type="entry name" value="EXPORT PROTEIN"/>
    <property type="match status" value="1"/>
</dbReference>
<feature type="transmembrane region" description="Helical" evidence="9">
    <location>
        <begin position="225"/>
        <end position="247"/>
    </location>
</feature>
<dbReference type="FunFam" id="1.20.1720.10:FF:000021">
    <property type="entry name" value="Drug resistance transporter, EmrB/QacA subfamily"/>
    <property type="match status" value="1"/>
</dbReference>
<evidence type="ECO:0000256" key="5">
    <source>
        <dbReference type="ARBA" id="ARBA00022692"/>
    </source>
</evidence>
<dbReference type="OrthoDB" id="7375466at2"/>
<accession>A0A4Q7M9W4</accession>
<dbReference type="InterPro" id="IPR020846">
    <property type="entry name" value="MFS_dom"/>
</dbReference>
<dbReference type="AlphaFoldDB" id="A0A4Q7M9W4"/>
<feature type="transmembrane region" description="Helical" evidence="9">
    <location>
        <begin position="134"/>
        <end position="152"/>
    </location>
</feature>
<dbReference type="Pfam" id="PF07690">
    <property type="entry name" value="MFS_1"/>
    <property type="match status" value="1"/>
</dbReference>
<evidence type="ECO:0000313" key="11">
    <source>
        <dbReference type="EMBL" id="RZS64756.1"/>
    </source>
</evidence>
<dbReference type="PANTHER" id="PTHR42718">
    <property type="entry name" value="MAJOR FACILITATOR SUPERFAMILY MULTIDRUG TRANSPORTER MFSC"/>
    <property type="match status" value="1"/>
</dbReference>
<dbReference type="NCBIfam" id="TIGR00711">
    <property type="entry name" value="efflux_EmrB"/>
    <property type="match status" value="1"/>
</dbReference>
<sequence>METQRRPWPALWALVIGFFMILVDSTIVSIANPAILRDLDADITSVLWATSAYLLAYAVPLLITGRLGDRFGPKRVYMIGLVVFTLASLWCGFSGDITMLIAARAVQGLGAALMTPQTMAVITRIFPPNQRGAAMGLWGAVAGVATLVGPILGGVLVDSLGWEWIFFVNVPVGVIAFVLAWRLVPNLETHSHRFDWLGVALSAIGMFLLVFGIQEGETYDWGTIVGPITVWGLIVSGVVVLVAFVVWQRFNPAEPLLPLGLFRDRNFSLSNVAISLVGFGIVAMPLPLAFYYQVARGLTPTQAALMLVPMALVTGVAAPFVGRLIDRVDPKWIAFSGFVVTALSLWWTASLITPDQELWVLLIPSGLLGLGLSGIWAPLASSATRNLPPAQAGAGSGVYNTTRQVGAVLGSAAIAALLNARLAAELPGFDTRAAEQAGGTGGLPPQVLDGFTAAMSQSMWLPALGFAVGAIVVPFYAKPKVTVDWGAAVRSGEAVGEAVGEPVADAAGDSSGGASAEGANEPAGGAPGSRRRVE</sequence>
<feature type="transmembrane region" description="Helical" evidence="9">
    <location>
        <begin position="304"/>
        <end position="325"/>
    </location>
</feature>
<dbReference type="Gene3D" id="1.20.1250.20">
    <property type="entry name" value="MFS general substrate transporter like domains"/>
    <property type="match status" value="1"/>
</dbReference>
<dbReference type="InterPro" id="IPR004638">
    <property type="entry name" value="EmrB-like"/>
</dbReference>
<evidence type="ECO:0000256" key="7">
    <source>
        <dbReference type="ARBA" id="ARBA00023136"/>
    </source>
</evidence>
<feature type="transmembrane region" description="Helical" evidence="9">
    <location>
        <begin position="268"/>
        <end position="292"/>
    </location>
</feature>
<evidence type="ECO:0000256" key="4">
    <source>
        <dbReference type="ARBA" id="ARBA00022475"/>
    </source>
</evidence>
<feature type="transmembrane region" description="Helical" evidence="9">
    <location>
        <begin position="332"/>
        <end position="352"/>
    </location>
</feature>
<keyword evidence="5 9" id="KW-0812">Transmembrane</keyword>
<feature type="transmembrane region" description="Helical" evidence="9">
    <location>
        <begin position="459"/>
        <end position="477"/>
    </location>
</feature>
<evidence type="ECO:0000313" key="12">
    <source>
        <dbReference type="Proteomes" id="UP000293289"/>
    </source>
</evidence>
<evidence type="ECO:0000256" key="3">
    <source>
        <dbReference type="ARBA" id="ARBA00022448"/>
    </source>
</evidence>
<feature type="domain" description="Major facilitator superfamily (MFS) profile" evidence="10">
    <location>
        <begin position="10"/>
        <end position="481"/>
    </location>
</feature>
<dbReference type="SUPFAM" id="SSF103473">
    <property type="entry name" value="MFS general substrate transporter"/>
    <property type="match status" value="1"/>
</dbReference>
<keyword evidence="6 9" id="KW-1133">Transmembrane helix</keyword>
<feature type="transmembrane region" description="Helical" evidence="9">
    <location>
        <begin position="76"/>
        <end position="95"/>
    </location>
</feature>
<dbReference type="RefSeq" id="WP_130353949.1">
    <property type="nucleotide sequence ID" value="NZ_SGWY01000003.1"/>
</dbReference>
<evidence type="ECO:0000256" key="8">
    <source>
        <dbReference type="SAM" id="MobiDB-lite"/>
    </source>
</evidence>
<dbReference type="PRINTS" id="PR01036">
    <property type="entry name" value="TCRTETB"/>
</dbReference>
<keyword evidence="7 9" id="KW-0472">Membrane</keyword>
<dbReference type="EMBL" id="SGWY01000003">
    <property type="protein sequence ID" value="RZS64756.1"/>
    <property type="molecule type" value="Genomic_DNA"/>
</dbReference>
<protein>
    <submittedName>
        <fullName evidence="11">EmrB/QacA subfamily drug resistance transporter</fullName>
    </submittedName>
</protein>
<evidence type="ECO:0000256" key="2">
    <source>
        <dbReference type="ARBA" id="ARBA00008537"/>
    </source>
</evidence>
<dbReference type="InterPro" id="IPR011701">
    <property type="entry name" value="MFS"/>
</dbReference>
<feature type="region of interest" description="Disordered" evidence="8">
    <location>
        <begin position="499"/>
        <end position="534"/>
    </location>
</feature>
<organism evidence="11 12">
    <name type="scientific">Agromyces ramosus</name>
    <dbReference type="NCBI Taxonomy" id="33879"/>
    <lineage>
        <taxon>Bacteria</taxon>
        <taxon>Bacillati</taxon>
        <taxon>Actinomycetota</taxon>
        <taxon>Actinomycetes</taxon>
        <taxon>Micrococcales</taxon>
        <taxon>Microbacteriaceae</taxon>
        <taxon>Agromyces</taxon>
    </lineage>
</organism>
<feature type="transmembrane region" description="Helical" evidence="9">
    <location>
        <begin position="358"/>
        <end position="379"/>
    </location>
</feature>
<reference evidence="11 12" key="1">
    <citation type="submission" date="2019-02" db="EMBL/GenBank/DDBJ databases">
        <title>Genomic Encyclopedia of Type Strains, Phase IV (KMG-IV): sequencing the most valuable type-strain genomes for metagenomic binning, comparative biology and taxonomic classification.</title>
        <authorList>
            <person name="Goeker M."/>
        </authorList>
    </citation>
    <scope>NUCLEOTIDE SEQUENCE [LARGE SCALE GENOMIC DNA]</scope>
    <source>
        <strain evidence="11 12">DSM 43045</strain>
    </source>
</reference>
<comment type="similarity">
    <text evidence="2">Belongs to the major facilitator superfamily. EmrB family.</text>
</comment>
<comment type="subcellular location">
    <subcellularLocation>
        <location evidence="1">Cell membrane</location>
        <topology evidence="1">Multi-pass membrane protein</topology>
    </subcellularLocation>
</comment>
<feature type="transmembrane region" description="Helical" evidence="9">
    <location>
        <begin position="164"/>
        <end position="184"/>
    </location>
</feature>
<dbReference type="GO" id="GO:0022857">
    <property type="term" value="F:transmembrane transporter activity"/>
    <property type="evidence" value="ECO:0007669"/>
    <property type="project" value="InterPro"/>
</dbReference>
<evidence type="ECO:0000256" key="6">
    <source>
        <dbReference type="ARBA" id="ARBA00022989"/>
    </source>
</evidence>
<proteinExistence type="inferred from homology"/>
<gene>
    <name evidence="11" type="ORF">EV187_3144</name>
</gene>
<name>A0A4Q7M9W4_9MICO</name>